<dbReference type="eggNOG" id="COG5563">
    <property type="taxonomic scope" value="Bacteria"/>
</dbReference>
<accession>A0A1X1Q0W3</accession>
<protein>
    <submittedName>
        <fullName evidence="3">Twin-arginine translocation pathway signal</fullName>
    </submittedName>
</protein>
<proteinExistence type="predicted"/>
<dbReference type="STRING" id="106370.Francci3_3422"/>
<organism evidence="3 4">
    <name type="scientific">Frankia casuarinae (strain DSM 45818 / CECT 9043 / HFP020203 / CcI3)</name>
    <dbReference type="NCBI Taxonomy" id="106370"/>
    <lineage>
        <taxon>Bacteria</taxon>
        <taxon>Bacillati</taxon>
        <taxon>Actinomycetota</taxon>
        <taxon>Actinomycetes</taxon>
        <taxon>Frankiales</taxon>
        <taxon>Frankiaceae</taxon>
        <taxon>Frankia</taxon>
    </lineage>
</organism>
<dbReference type="InterPro" id="IPR014262">
    <property type="entry name" value="HAF_rpt"/>
</dbReference>
<evidence type="ECO:0000313" key="3">
    <source>
        <dbReference type="EMBL" id="ABD12776.1"/>
    </source>
</evidence>
<keyword evidence="2" id="KW-0732">Signal</keyword>
<dbReference type="RefSeq" id="WP_011437801.1">
    <property type="nucleotide sequence ID" value="NZ_MSEA01000064.1"/>
</dbReference>
<gene>
    <name evidence="3" type="ordered locus">Francci3_3422</name>
</gene>
<keyword evidence="4" id="KW-1185">Reference proteome</keyword>
<name>Q2J7G6_FRACC</name>
<dbReference type="NCBIfam" id="TIGR02913">
    <property type="entry name" value="HAF_rpt"/>
    <property type="match status" value="4"/>
</dbReference>
<evidence type="ECO:0000256" key="2">
    <source>
        <dbReference type="SAM" id="SignalP"/>
    </source>
</evidence>
<dbReference type="EMBL" id="CP000249">
    <property type="protein sequence ID" value="ABD12776.1"/>
    <property type="molecule type" value="Genomic_DNA"/>
</dbReference>
<evidence type="ECO:0000256" key="1">
    <source>
        <dbReference type="SAM" id="MobiDB-lite"/>
    </source>
</evidence>
<dbReference type="HOGENOM" id="CLU_054530_0_0_11"/>
<feature type="region of interest" description="Disordered" evidence="1">
    <location>
        <begin position="30"/>
        <end position="63"/>
    </location>
</feature>
<evidence type="ECO:0000313" key="4">
    <source>
        <dbReference type="Proteomes" id="UP000001937"/>
    </source>
</evidence>
<dbReference type="AlphaFoldDB" id="Q2J7G6"/>
<dbReference type="InterPro" id="IPR006311">
    <property type="entry name" value="TAT_signal"/>
</dbReference>
<dbReference type="Proteomes" id="UP000001937">
    <property type="component" value="Chromosome"/>
</dbReference>
<accession>Q2J7G6</accession>
<dbReference type="PROSITE" id="PS51318">
    <property type="entry name" value="TAT"/>
    <property type="match status" value="1"/>
</dbReference>
<dbReference type="KEGG" id="fra:Francci3_3422"/>
<sequence length="388" mass="39806">MPNNRRTFVHLAVMAAAAAPLSLTGLPPALAAPVPEPRPDPRQTTPAGVGIPGPGSPGSLTSGNSRGLYVGHWDSGAYSTTGFLWRDGTVHVLNGSTEPKAVTEDGLVIGDFVSHYDRQAFRLEHGTSQPQGLGYLGGTHTAGGYSSAAVAVNRAGVIVGTSTTNAGTFHAFRWADNHLQDLGTLGGPSSSAVAVTSAGAIAGSSNTAAGPSHAFRWWRGTLHDLGTLGGPSSTAVAANDAGQIVGYSDTADGHTHAFLWERGRLIDLGTPPGDTESWAIGINNAGQVLVLSRGSSNHAFVWWHGQRATISVPSGDFGVTAINDRGTVAGTANGHAFRWRDGRFTDLGTLGGPYSDANAITPADVVLGSSDPADSPIPLATFWPAPGR</sequence>
<feature type="signal peptide" evidence="2">
    <location>
        <begin position="1"/>
        <end position="31"/>
    </location>
</feature>
<reference evidence="3 4" key="1">
    <citation type="journal article" date="2007" name="Genome Res.">
        <title>Genome characteristics of facultatively symbiotic Frankia sp. strains reflect host range and host plant biogeography.</title>
        <authorList>
            <person name="Normand P."/>
            <person name="Lapierre P."/>
            <person name="Tisa L.S."/>
            <person name="Gogarten J.P."/>
            <person name="Alloisio N."/>
            <person name="Bagnarol E."/>
            <person name="Bassi C.A."/>
            <person name="Berry A.M."/>
            <person name="Bickhart D.M."/>
            <person name="Choisne N."/>
            <person name="Couloux A."/>
            <person name="Cournoyer B."/>
            <person name="Cruveiller S."/>
            <person name="Daubin V."/>
            <person name="Demange N."/>
            <person name="Francino M.P."/>
            <person name="Goltsman E."/>
            <person name="Huang Y."/>
            <person name="Kopp O.R."/>
            <person name="Labarre L."/>
            <person name="Lapidus A."/>
            <person name="Lavire C."/>
            <person name="Marechal J."/>
            <person name="Martinez M."/>
            <person name="Mastronunzio J.E."/>
            <person name="Mullin B.C."/>
            <person name="Niemann J."/>
            <person name="Pujic P."/>
            <person name="Rawnsley T."/>
            <person name="Rouy Z."/>
            <person name="Schenowitz C."/>
            <person name="Sellstedt A."/>
            <person name="Tavares F."/>
            <person name="Tomkins J.P."/>
            <person name="Vallenet D."/>
            <person name="Valverde C."/>
            <person name="Wall L.G."/>
            <person name="Wang Y."/>
            <person name="Medigue C."/>
            <person name="Benson D.R."/>
        </authorList>
    </citation>
    <scope>NUCLEOTIDE SEQUENCE [LARGE SCALE GENOMIC DNA]</scope>
    <source>
        <strain evidence="4">DSM 45818 / CECT 9043 / CcI3</strain>
    </source>
</reference>
<feature type="chain" id="PRO_5004210971" evidence="2">
    <location>
        <begin position="32"/>
        <end position="388"/>
    </location>
</feature>